<organism evidence="10 11">
    <name type="scientific">Dermabacter vaginalis</name>
    <dbReference type="NCBI Taxonomy" id="1630135"/>
    <lineage>
        <taxon>Bacteria</taxon>
        <taxon>Bacillati</taxon>
        <taxon>Actinomycetota</taxon>
        <taxon>Actinomycetes</taxon>
        <taxon>Micrococcales</taxon>
        <taxon>Dermabacteraceae</taxon>
        <taxon>Dermabacter</taxon>
    </lineage>
</organism>
<dbReference type="Gene3D" id="3.90.1150.10">
    <property type="entry name" value="Aspartate Aminotransferase, domain 1"/>
    <property type="match status" value="1"/>
</dbReference>
<evidence type="ECO:0000313" key="10">
    <source>
        <dbReference type="EMBL" id="ANP27588.1"/>
    </source>
</evidence>
<dbReference type="EC" id="2.8.1.7" evidence="3 8"/>
<dbReference type="EMBL" id="CP012117">
    <property type="protein sequence ID" value="ANP27588.1"/>
    <property type="molecule type" value="Genomic_DNA"/>
</dbReference>
<comment type="catalytic activity">
    <reaction evidence="6 8">
        <text>(sulfur carrier)-H + L-cysteine = (sulfur carrier)-SH + L-alanine</text>
        <dbReference type="Rhea" id="RHEA:43892"/>
        <dbReference type="Rhea" id="RHEA-COMP:14737"/>
        <dbReference type="Rhea" id="RHEA-COMP:14739"/>
        <dbReference type="ChEBI" id="CHEBI:29917"/>
        <dbReference type="ChEBI" id="CHEBI:35235"/>
        <dbReference type="ChEBI" id="CHEBI:57972"/>
        <dbReference type="ChEBI" id="CHEBI:64428"/>
        <dbReference type="EC" id="2.8.1.7"/>
    </reaction>
</comment>
<dbReference type="PANTHER" id="PTHR43586:SF8">
    <property type="entry name" value="CYSTEINE DESULFURASE 1, CHLOROPLASTIC"/>
    <property type="match status" value="1"/>
</dbReference>
<evidence type="ECO:0000256" key="7">
    <source>
        <dbReference type="RuleBase" id="RU004504"/>
    </source>
</evidence>
<evidence type="ECO:0000256" key="2">
    <source>
        <dbReference type="ARBA" id="ARBA00010447"/>
    </source>
</evidence>
<dbReference type="RefSeq" id="WP_065247761.1">
    <property type="nucleotide sequence ID" value="NZ_CP012117.1"/>
</dbReference>
<dbReference type="InterPro" id="IPR000192">
    <property type="entry name" value="Aminotrans_V_dom"/>
</dbReference>
<evidence type="ECO:0000256" key="6">
    <source>
        <dbReference type="ARBA" id="ARBA00050776"/>
    </source>
</evidence>
<dbReference type="KEGG" id="dva:DAD186_10380"/>
<dbReference type="Proteomes" id="UP000092596">
    <property type="component" value="Chromosome"/>
</dbReference>
<evidence type="ECO:0000313" key="11">
    <source>
        <dbReference type="Proteomes" id="UP000092596"/>
    </source>
</evidence>
<reference evidence="10 11" key="1">
    <citation type="submission" date="2015-06" db="EMBL/GenBank/DDBJ databases">
        <title>Investigation of pathophysiology for high-risk pregnancy and development of treatment modality based on it.</title>
        <authorList>
            <person name="Kim B.-C."/>
            <person name="Lim S."/>
        </authorList>
    </citation>
    <scope>NUCLEOTIDE SEQUENCE [LARGE SCALE GENOMIC DNA]</scope>
    <source>
        <strain evidence="10 11">AD1-86</strain>
    </source>
</reference>
<accession>A0A1B0ZI12</accession>
<evidence type="ECO:0000256" key="4">
    <source>
        <dbReference type="ARBA" id="ARBA00022679"/>
    </source>
</evidence>
<evidence type="ECO:0000256" key="8">
    <source>
        <dbReference type="RuleBase" id="RU004506"/>
    </source>
</evidence>
<gene>
    <name evidence="10" type="ORF">DAD186_10380</name>
</gene>
<sequence>MTPEAPMSGTAFDVEAIRRDFPILNETLADQKPLVYLDSGATSQRPQSVIDAEREFLTSTNAAVKRGAHQLAEAATDRYESARESIAAFIGATDPRELAFTKNATEALNLVAYALGNGDASTPEHLRVREGDEILVTEMEHHSNLVPWQELARRTGATLRYLPLTDDFELDLTDFESLLNDRTKVFAFTHQSNVLGTINPVREFVKRAREVGALTVLDACQSTPHMPIDVTELDVDFLAFSGHKMLGPTGIGALWGRYELLAELPPFILGGSMIEIVHMDRTTFAEPPARFEAGTPMISQAVGLEAAVGYLRNLGMANVAAHEAALTARALDNLSQIDGVRIIGKGPSTGRVGAVAFSVEGRHPHDIGQVLDSLGVEVRVGHHCAWPLHRRYGVHGTTRASFSVYNTLDEVDRLASALEEAISFFKGFDR</sequence>
<evidence type="ECO:0000256" key="1">
    <source>
        <dbReference type="ARBA" id="ARBA00001933"/>
    </source>
</evidence>
<dbReference type="Pfam" id="PF00266">
    <property type="entry name" value="Aminotran_5"/>
    <property type="match status" value="1"/>
</dbReference>
<evidence type="ECO:0000256" key="5">
    <source>
        <dbReference type="ARBA" id="ARBA00022898"/>
    </source>
</evidence>
<dbReference type="PATRIC" id="fig|1630135.4.peg.1041"/>
<dbReference type="InterPro" id="IPR010970">
    <property type="entry name" value="Cys_dSase_SufS"/>
</dbReference>
<dbReference type="InterPro" id="IPR015421">
    <property type="entry name" value="PyrdxlP-dep_Trfase_major"/>
</dbReference>
<protein>
    <recommendedName>
        <fullName evidence="3 8">Cysteine desulfurase</fullName>
        <ecNumber evidence="3 8">2.8.1.7</ecNumber>
    </recommendedName>
</protein>
<dbReference type="InterPro" id="IPR015422">
    <property type="entry name" value="PyrdxlP-dep_Trfase_small"/>
</dbReference>
<dbReference type="CDD" id="cd06453">
    <property type="entry name" value="SufS_like"/>
    <property type="match status" value="1"/>
</dbReference>
<comment type="similarity">
    <text evidence="2 8">Belongs to the class-V pyridoxal-phosphate-dependent aminotransferase family. Csd subfamily.</text>
</comment>
<dbReference type="STRING" id="1630135.DAD186_10380"/>
<evidence type="ECO:0000256" key="3">
    <source>
        <dbReference type="ARBA" id="ARBA00012239"/>
    </source>
</evidence>
<dbReference type="AlphaFoldDB" id="A0A1B0ZI12"/>
<comment type="cofactor">
    <cofactor evidence="1 7">
        <name>pyridoxal 5'-phosphate</name>
        <dbReference type="ChEBI" id="CHEBI:597326"/>
    </cofactor>
</comment>
<dbReference type="GO" id="GO:0031071">
    <property type="term" value="F:cysteine desulfurase activity"/>
    <property type="evidence" value="ECO:0007669"/>
    <property type="project" value="UniProtKB-UniRule"/>
</dbReference>
<dbReference type="SUPFAM" id="SSF53383">
    <property type="entry name" value="PLP-dependent transferases"/>
    <property type="match status" value="1"/>
</dbReference>
<dbReference type="GO" id="GO:0006534">
    <property type="term" value="P:cysteine metabolic process"/>
    <property type="evidence" value="ECO:0007669"/>
    <property type="project" value="UniProtKB-UniRule"/>
</dbReference>
<feature type="domain" description="Aminotransferase class V" evidence="9">
    <location>
        <begin position="35"/>
        <end position="414"/>
    </location>
</feature>
<name>A0A1B0ZI12_9MICO</name>
<keyword evidence="4 8" id="KW-0808">Transferase</keyword>
<comment type="function">
    <text evidence="8">Catalyzes the removal of elemental sulfur and selenium atoms from L-cysteine, L-cystine, L-selenocysteine, and L-selenocystine to produce L-alanine.</text>
</comment>
<dbReference type="GO" id="GO:0030170">
    <property type="term" value="F:pyridoxal phosphate binding"/>
    <property type="evidence" value="ECO:0007669"/>
    <property type="project" value="UniProtKB-UniRule"/>
</dbReference>
<dbReference type="InterPro" id="IPR020578">
    <property type="entry name" value="Aminotrans_V_PyrdxlP_BS"/>
</dbReference>
<evidence type="ECO:0000259" key="9">
    <source>
        <dbReference type="Pfam" id="PF00266"/>
    </source>
</evidence>
<proteinExistence type="inferred from homology"/>
<dbReference type="InterPro" id="IPR015424">
    <property type="entry name" value="PyrdxlP-dep_Trfase"/>
</dbReference>
<dbReference type="NCBIfam" id="TIGR01979">
    <property type="entry name" value="sufS"/>
    <property type="match status" value="1"/>
</dbReference>
<keyword evidence="5 8" id="KW-0663">Pyridoxal phosphate</keyword>
<dbReference type="Gene3D" id="3.40.640.10">
    <property type="entry name" value="Type I PLP-dependent aspartate aminotransferase-like (Major domain)"/>
    <property type="match status" value="1"/>
</dbReference>
<dbReference type="PANTHER" id="PTHR43586">
    <property type="entry name" value="CYSTEINE DESULFURASE"/>
    <property type="match status" value="1"/>
</dbReference>
<dbReference type="PROSITE" id="PS00595">
    <property type="entry name" value="AA_TRANSFER_CLASS_5"/>
    <property type="match status" value="1"/>
</dbReference>